<dbReference type="InterPro" id="IPR037066">
    <property type="entry name" value="Plug_dom_sf"/>
</dbReference>
<keyword evidence="11 14" id="KW-0472">Membrane</keyword>
<evidence type="ECO:0000256" key="4">
    <source>
        <dbReference type="ARBA" id="ARBA00022452"/>
    </source>
</evidence>
<evidence type="ECO:0000256" key="13">
    <source>
        <dbReference type="ARBA" id="ARBA00023237"/>
    </source>
</evidence>
<keyword evidence="7 16" id="KW-0732">Signal</keyword>
<gene>
    <name evidence="19" type="ORF">SAMN05444266_108101</name>
</gene>
<dbReference type="InterPro" id="IPR036942">
    <property type="entry name" value="Beta-barrel_TonB_sf"/>
</dbReference>
<sequence length="716" mass="80614">MLRRTLSLAALAFSGLHAAAQETASTDTLKVRMLDEHTVTSKYYKKYNLSKISSGLRLQSPLIETPQNIQIISSEVLKDQVVYNLIESVTRNVSGTMREELHNAVSPDIYARGGYINAQRNGVDLRPLIKGPLGDDAAMIETIEFVKGPAGFMTALSDPAGSYNIVTKKPTGIKKNTIKMMSGSYDLFRAEADLGGVLDEKGKWQYRFNLMGMSTKGFLQFDNGTRLLIAPAVKYLAGNKTSFTLEYIYQGMNYMLLSEAQISPYGYGTLPRNFSISDPNTKPYRAKDHNVFFTAAHRFNDNWHLTSRISNINNEYNGSIFWVYGKNNHNPDILNRYYVYDGVGYNTFSVQTYIQGKFNTGAIKHAITGGIDFNDKRNNTTDTWETASTIYPLSISNPVYSQVINNNGIGGSFESENDISGEKNKTKGRLYYFSAYVMDEVSLTDKLKLNAGLRMTQSNADFNQYGTKTVASDFVVTPRVGLNYMLLPAMSVYALYDHSYLPQAGVAYDGSPLKPLTGKSYEAGIKKDWYDGTWNTTLSVYQIYRQRTILRDPVSNAIYQTGENRSEGVELDVRGRITKGLNIVVNYAFTESNITKDEKNPEMVGMATPNRVKHIQNTWVNYALPIPKLPGFAVSAGYQYLAGRAERFTTTNEEPLKDFFRLDAGISYTRKKFSINVIVNNLLDEHLYSTAWKRNDMYYWVQTAPRNFRCALTVNI</sequence>
<feature type="domain" description="TonB-dependent receptor plug" evidence="18">
    <location>
        <begin position="62"/>
        <end position="161"/>
    </location>
</feature>
<dbReference type="NCBIfam" id="TIGR01783">
    <property type="entry name" value="TonB-siderophor"/>
    <property type="match status" value="1"/>
</dbReference>
<dbReference type="RefSeq" id="WP_073084942.1">
    <property type="nucleotide sequence ID" value="NZ_FRBL01000008.1"/>
</dbReference>
<accession>A0A1M7IUQ4</accession>
<keyword evidence="9" id="KW-0406">Ion transport</keyword>
<dbReference type="Gene3D" id="2.170.130.10">
    <property type="entry name" value="TonB-dependent receptor, plug domain"/>
    <property type="match status" value="1"/>
</dbReference>
<evidence type="ECO:0000256" key="12">
    <source>
        <dbReference type="ARBA" id="ARBA00023170"/>
    </source>
</evidence>
<keyword evidence="4 14" id="KW-1134">Transmembrane beta strand</keyword>
<keyword evidence="3 14" id="KW-0813">Transport</keyword>
<dbReference type="GO" id="GO:0015891">
    <property type="term" value="P:siderophore transport"/>
    <property type="evidence" value="ECO:0007669"/>
    <property type="project" value="InterPro"/>
</dbReference>
<dbReference type="Gene3D" id="2.40.170.20">
    <property type="entry name" value="TonB-dependent receptor, beta-barrel domain"/>
    <property type="match status" value="1"/>
</dbReference>
<dbReference type="SUPFAM" id="SSF56935">
    <property type="entry name" value="Porins"/>
    <property type="match status" value="1"/>
</dbReference>
<comment type="subcellular location">
    <subcellularLocation>
        <location evidence="1 14">Cell outer membrane</location>
        <topology evidence="1 14">Multi-pass membrane protein</topology>
    </subcellularLocation>
</comment>
<dbReference type="EMBL" id="FRBL01000008">
    <property type="protein sequence ID" value="SHM44383.1"/>
    <property type="molecule type" value="Genomic_DNA"/>
</dbReference>
<evidence type="ECO:0000256" key="11">
    <source>
        <dbReference type="ARBA" id="ARBA00023136"/>
    </source>
</evidence>
<evidence type="ECO:0000256" key="9">
    <source>
        <dbReference type="ARBA" id="ARBA00023065"/>
    </source>
</evidence>
<dbReference type="STRING" id="1419482.SAMN05444266_108101"/>
<keyword evidence="6 14" id="KW-0812">Transmembrane</keyword>
<dbReference type="Pfam" id="PF07715">
    <property type="entry name" value="Plug"/>
    <property type="match status" value="1"/>
</dbReference>
<feature type="chain" id="PRO_5009927026" evidence="16">
    <location>
        <begin position="21"/>
        <end position="716"/>
    </location>
</feature>
<evidence type="ECO:0000256" key="14">
    <source>
        <dbReference type="PROSITE-ProRule" id="PRU01360"/>
    </source>
</evidence>
<evidence type="ECO:0000256" key="15">
    <source>
        <dbReference type="RuleBase" id="RU003357"/>
    </source>
</evidence>
<dbReference type="GO" id="GO:0038023">
    <property type="term" value="F:signaling receptor activity"/>
    <property type="evidence" value="ECO:0007669"/>
    <property type="project" value="InterPro"/>
</dbReference>
<evidence type="ECO:0000259" key="18">
    <source>
        <dbReference type="Pfam" id="PF07715"/>
    </source>
</evidence>
<proteinExistence type="inferred from homology"/>
<dbReference type="AlphaFoldDB" id="A0A1M7IUQ4"/>
<evidence type="ECO:0000313" key="19">
    <source>
        <dbReference type="EMBL" id="SHM44383.1"/>
    </source>
</evidence>
<dbReference type="CDD" id="cd01347">
    <property type="entry name" value="ligand_gated_channel"/>
    <property type="match status" value="1"/>
</dbReference>
<dbReference type="InterPro" id="IPR039426">
    <property type="entry name" value="TonB-dep_rcpt-like"/>
</dbReference>
<dbReference type="InterPro" id="IPR012910">
    <property type="entry name" value="Plug_dom"/>
</dbReference>
<feature type="domain" description="TonB-dependent receptor-like beta-barrel" evidence="17">
    <location>
        <begin position="266"/>
        <end position="682"/>
    </location>
</feature>
<evidence type="ECO:0000256" key="3">
    <source>
        <dbReference type="ARBA" id="ARBA00022448"/>
    </source>
</evidence>
<dbReference type="InterPro" id="IPR010105">
    <property type="entry name" value="TonB_sidphr_rcpt"/>
</dbReference>
<dbReference type="PANTHER" id="PTHR32552:SF68">
    <property type="entry name" value="FERRICHROME OUTER MEMBRANE TRANSPORTER_PHAGE RECEPTOR"/>
    <property type="match status" value="1"/>
</dbReference>
<evidence type="ECO:0000259" key="17">
    <source>
        <dbReference type="Pfam" id="PF00593"/>
    </source>
</evidence>
<keyword evidence="20" id="KW-1185">Reference proteome</keyword>
<dbReference type="Proteomes" id="UP000184420">
    <property type="component" value="Unassembled WGS sequence"/>
</dbReference>
<evidence type="ECO:0000256" key="6">
    <source>
        <dbReference type="ARBA" id="ARBA00022692"/>
    </source>
</evidence>
<comment type="similarity">
    <text evidence="2 14 15">Belongs to the TonB-dependent receptor family.</text>
</comment>
<evidence type="ECO:0000256" key="16">
    <source>
        <dbReference type="SAM" id="SignalP"/>
    </source>
</evidence>
<name>A0A1M7IUQ4_9BACT</name>
<keyword evidence="8" id="KW-0408">Iron</keyword>
<keyword evidence="13 14" id="KW-0998">Cell outer membrane</keyword>
<keyword evidence="5" id="KW-0410">Iron transport</keyword>
<evidence type="ECO:0000256" key="8">
    <source>
        <dbReference type="ARBA" id="ARBA00023004"/>
    </source>
</evidence>
<keyword evidence="10 15" id="KW-0798">TonB box</keyword>
<keyword evidence="12" id="KW-0675">Receptor</keyword>
<dbReference type="PROSITE" id="PS52016">
    <property type="entry name" value="TONB_DEPENDENT_REC_3"/>
    <property type="match status" value="1"/>
</dbReference>
<dbReference type="GO" id="GO:0009279">
    <property type="term" value="C:cell outer membrane"/>
    <property type="evidence" value="ECO:0007669"/>
    <property type="project" value="UniProtKB-SubCell"/>
</dbReference>
<evidence type="ECO:0000256" key="5">
    <source>
        <dbReference type="ARBA" id="ARBA00022496"/>
    </source>
</evidence>
<dbReference type="InterPro" id="IPR000531">
    <property type="entry name" value="Beta-barrel_TonB"/>
</dbReference>
<reference evidence="19 20" key="1">
    <citation type="submission" date="2016-11" db="EMBL/GenBank/DDBJ databases">
        <authorList>
            <person name="Jaros S."/>
            <person name="Januszkiewicz K."/>
            <person name="Wedrychowicz H."/>
        </authorList>
    </citation>
    <scope>NUCLEOTIDE SEQUENCE [LARGE SCALE GENOMIC DNA]</scope>
    <source>
        <strain evidence="19 20">DSM 27406</strain>
    </source>
</reference>
<feature type="signal peptide" evidence="16">
    <location>
        <begin position="1"/>
        <end position="20"/>
    </location>
</feature>
<evidence type="ECO:0000256" key="1">
    <source>
        <dbReference type="ARBA" id="ARBA00004571"/>
    </source>
</evidence>
<dbReference type="PANTHER" id="PTHR32552">
    <property type="entry name" value="FERRICHROME IRON RECEPTOR-RELATED"/>
    <property type="match status" value="1"/>
</dbReference>
<evidence type="ECO:0000313" key="20">
    <source>
        <dbReference type="Proteomes" id="UP000184420"/>
    </source>
</evidence>
<protein>
    <submittedName>
        <fullName evidence="19">Iron complex outermembrane recepter protein</fullName>
    </submittedName>
</protein>
<evidence type="ECO:0000256" key="10">
    <source>
        <dbReference type="ARBA" id="ARBA00023077"/>
    </source>
</evidence>
<dbReference type="GO" id="GO:0015344">
    <property type="term" value="F:siderophore uptake transmembrane transporter activity"/>
    <property type="evidence" value="ECO:0007669"/>
    <property type="project" value="TreeGrafter"/>
</dbReference>
<evidence type="ECO:0000256" key="7">
    <source>
        <dbReference type="ARBA" id="ARBA00022729"/>
    </source>
</evidence>
<dbReference type="Pfam" id="PF00593">
    <property type="entry name" value="TonB_dep_Rec_b-barrel"/>
    <property type="match status" value="1"/>
</dbReference>
<organism evidence="19 20">
    <name type="scientific">Chitinophaga jiangningensis</name>
    <dbReference type="NCBI Taxonomy" id="1419482"/>
    <lineage>
        <taxon>Bacteria</taxon>
        <taxon>Pseudomonadati</taxon>
        <taxon>Bacteroidota</taxon>
        <taxon>Chitinophagia</taxon>
        <taxon>Chitinophagales</taxon>
        <taxon>Chitinophagaceae</taxon>
        <taxon>Chitinophaga</taxon>
    </lineage>
</organism>
<evidence type="ECO:0000256" key="2">
    <source>
        <dbReference type="ARBA" id="ARBA00009810"/>
    </source>
</evidence>